<dbReference type="PROSITE" id="PS51192">
    <property type="entry name" value="HELICASE_ATP_BIND_1"/>
    <property type="match status" value="1"/>
</dbReference>
<keyword evidence="3" id="KW-0378">Hydrolase</keyword>
<gene>
    <name evidence="12" type="ordered locus">Spico_0685</name>
</gene>
<dbReference type="SMART" id="SM00487">
    <property type="entry name" value="DEXDc"/>
    <property type="match status" value="1"/>
</dbReference>
<keyword evidence="2" id="KW-0547">Nucleotide-binding</keyword>
<dbReference type="SMART" id="SM00490">
    <property type="entry name" value="HELICc"/>
    <property type="match status" value="1"/>
</dbReference>
<comment type="similarity">
    <text evidence="1">Belongs to the helicase family. RAD25/XPB subfamily.</text>
</comment>
<dbReference type="InterPro" id="IPR014001">
    <property type="entry name" value="Helicase_ATP-bd"/>
</dbReference>
<dbReference type="CDD" id="cd18789">
    <property type="entry name" value="SF2_C_XPB"/>
    <property type="match status" value="1"/>
</dbReference>
<sequence length="555" mass="62662">MSTDKPLVIQSDKTLLLDVHSPFAQECRDSITAFSELVKSPEHVHTFLLTPLSLWNANAAGMTTEDIMGRLRTWSRYDIPEPVSYFITDISARFGSFVMTDIPDDADHYLLTVTIPRYAKEISSHKTVSSLLFPRGNDTFLLNRYARGEVKLKLIKLGFPVDDRIPLKKGFPVPMNLRQQTLSGKDFSIRDYQEAAARSLLGDRGPGTGYGTIVLPCGAGKTIVGMDVMSLLQIRTLILTTNVSAVHQWIREILDKMDIPPEDVGEYTGAKKEIKPVTVCTYQVVTWRPDKEGVFPHMSLLREGNWGLIIYDEVHMLPAPVFKVTAELQAVHRVGLTATLIREDGREDEVFSLVGPKRFDVPWSEMEKQGWIARAYCIEVKVPLPHDLELTYAIAGKREKHRVASENPIKMDVLDELLSRHADDYILIIGQYVDQLKQIARKYGFPLITGSTANTRRDDLYAAFRSGGERVLVVSKVANFAIDLPDASIAIQVSGTFGSRQEEAQRLGRILRPKAKSSFFYSLVTRYSSEEEFSENRQKFLAEQGYTYKIEAYEQ</sequence>
<dbReference type="AlphaFoldDB" id="F4GKZ8"/>
<dbReference type="NCBIfam" id="NF045503">
    <property type="entry name" value="repair_heli_XPB"/>
    <property type="match status" value="1"/>
</dbReference>
<evidence type="ECO:0000256" key="4">
    <source>
        <dbReference type="ARBA" id="ARBA00022806"/>
    </source>
</evidence>
<dbReference type="HOGENOM" id="CLU_008213_4_0_12"/>
<dbReference type="InterPro" id="IPR032830">
    <property type="entry name" value="XPB/Ssl2_N"/>
</dbReference>
<dbReference type="Pfam" id="PF16203">
    <property type="entry name" value="ERCC3_RAD25_C"/>
    <property type="match status" value="1"/>
</dbReference>
<dbReference type="PANTHER" id="PTHR11274">
    <property type="entry name" value="RAD25/XP-B DNA REPAIR HELICASE"/>
    <property type="match status" value="1"/>
</dbReference>
<dbReference type="GO" id="GO:0003677">
    <property type="term" value="F:DNA binding"/>
    <property type="evidence" value="ECO:0007669"/>
    <property type="project" value="InterPro"/>
</dbReference>
<comment type="catalytic activity">
    <reaction evidence="9">
        <text>ATP + H2O = ADP + phosphate + H(+)</text>
        <dbReference type="Rhea" id="RHEA:13065"/>
        <dbReference type="ChEBI" id="CHEBI:15377"/>
        <dbReference type="ChEBI" id="CHEBI:15378"/>
        <dbReference type="ChEBI" id="CHEBI:30616"/>
        <dbReference type="ChEBI" id="CHEBI:43474"/>
        <dbReference type="ChEBI" id="CHEBI:456216"/>
        <dbReference type="EC" id="5.6.2.4"/>
    </reaction>
</comment>
<evidence type="ECO:0000256" key="3">
    <source>
        <dbReference type="ARBA" id="ARBA00022801"/>
    </source>
</evidence>
<dbReference type="SUPFAM" id="SSF52540">
    <property type="entry name" value="P-loop containing nucleoside triphosphate hydrolases"/>
    <property type="match status" value="2"/>
</dbReference>
<evidence type="ECO:0000313" key="12">
    <source>
        <dbReference type="EMBL" id="AEC01911.1"/>
    </source>
</evidence>
<dbReference type="Gene3D" id="3.40.50.300">
    <property type="entry name" value="P-loop containing nucleotide triphosphate hydrolases"/>
    <property type="match status" value="2"/>
</dbReference>
<dbReference type="GO" id="GO:0016787">
    <property type="term" value="F:hydrolase activity"/>
    <property type="evidence" value="ECO:0007669"/>
    <property type="project" value="UniProtKB-KW"/>
</dbReference>
<dbReference type="GO" id="GO:0005524">
    <property type="term" value="F:ATP binding"/>
    <property type="evidence" value="ECO:0007669"/>
    <property type="project" value="UniProtKB-KW"/>
</dbReference>
<dbReference type="Pfam" id="PF13625">
    <property type="entry name" value="Helicase_C_3"/>
    <property type="match status" value="1"/>
</dbReference>
<dbReference type="PROSITE" id="PS51194">
    <property type="entry name" value="HELICASE_CTER"/>
    <property type="match status" value="1"/>
</dbReference>
<dbReference type="KEGG" id="scc:Spico_0685"/>
<evidence type="ECO:0000259" key="10">
    <source>
        <dbReference type="PROSITE" id="PS51192"/>
    </source>
</evidence>
<evidence type="ECO:0000313" key="13">
    <source>
        <dbReference type="Proteomes" id="UP000007939"/>
    </source>
</evidence>
<dbReference type="RefSeq" id="WP_013739307.1">
    <property type="nucleotide sequence ID" value="NC_015436.1"/>
</dbReference>
<dbReference type="OrthoDB" id="9802848at2"/>
<dbReference type="GO" id="GO:0043138">
    <property type="term" value="F:3'-5' DNA helicase activity"/>
    <property type="evidence" value="ECO:0007669"/>
    <property type="project" value="UniProtKB-EC"/>
</dbReference>
<dbReference type="InterPro" id="IPR006935">
    <property type="entry name" value="Helicase/UvrB_N"/>
</dbReference>
<dbReference type="STRING" id="760011.Spico_0685"/>
<dbReference type="eggNOG" id="COG1061">
    <property type="taxonomic scope" value="Bacteria"/>
</dbReference>
<proteinExistence type="inferred from homology"/>
<dbReference type="Proteomes" id="UP000007939">
    <property type="component" value="Chromosome"/>
</dbReference>
<reference evidence="12 13" key="2">
    <citation type="journal article" date="2012" name="Stand. Genomic Sci.">
        <title>Complete genome sequence of the termite hindgut bacterium Spirochaeta coccoides type strain (SPN1(T)), reclassification in the genus Sphaerochaeta as Sphaerochaeta coccoides comb. nov. and emendations of the family Spirochaetaceae and the genus Sphaerochaeta.</title>
        <authorList>
            <person name="Abt B."/>
            <person name="Han C."/>
            <person name="Scheuner C."/>
            <person name="Lu M."/>
            <person name="Lapidus A."/>
            <person name="Nolan M."/>
            <person name="Lucas S."/>
            <person name="Hammon N."/>
            <person name="Deshpande S."/>
            <person name="Cheng J.F."/>
            <person name="Tapia R."/>
            <person name="Goodwin L.A."/>
            <person name="Pitluck S."/>
            <person name="Liolios K."/>
            <person name="Pagani I."/>
            <person name="Ivanova N."/>
            <person name="Mavromatis K."/>
            <person name="Mikhailova N."/>
            <person name="Huntemann M."/>
            <person name="Pati A."/>
            <person name="Chen A."/>
            <person name="Palaniappan K."/>
            <person name="Land M."/>
            <person name="Hauser L."/>
            <person name="Brambilla E.M."/>
            <person name="Rohde M."/>
            <person name="Spring S."/>
            <person name="Gronow S."/>
            <person name="Goker M."/>
            <person name="Woyke T."/>
            <person name="Bristow J."/>
            <person name="Eisen J.A."/>
            <person name="Markowitz V."/>
            <person name="Hugenholtz P."/>
            <person name="Kyrpides N.C."/>
            <person name="Klenk H.P."/>
            <person name="Detter J.C."/>
        </authorList>
    </citation>
    <scope>NUCLEOTIDE SEQUENCE [LARGE SCALE GENOMIC DNA]</scope>
    <source>
        <strain evidence="13">ATCC BAA-1237 / DSM 17374 / SPN1</strain>
    </source>
</reference>
<organism evidence="12 13">
    <name type="scientific">Parasphaerochaeta coccoides (strain ATCC BAA-1237 / DSM 17374 / SPN1)</name>
    <name type="common">Sphaerochaeta coccoides</name>
    <dbReference type="NCBI Taxonomy" id="760011"/>
    <lineage>
        <taxon>Bacteria</taxon>
        <taxon>Pseudomonadati</taxon>
        <taxon>Spirochaetota</taxon>
        <taxon>Spirochaetia</taxon>
        <taxon>Spirochaetales</taxon>
        <taxon>Sphaerochaetaceae</taxon>
        <taxon>Parasphaerochaeta</taxon>
    </lineage>
</organism>
<keyword evidence="4 12" id="KW-0347">Helicase</keyword>
<dbReference type="EMBL" id="CP002659">
    <property type="protein sequence ID" value="AEC01911.1"/>
    <property type="molecule type" value="Genomic_DNA"/>
</dbReference>
<evidence type="ECO:0000259" key="11">
    <source>
        <dbReference type="PROSITE" id="PS51194"/>
    </source>
</evidence>
<evidence type="ECO:0000256" key="5">
    <source>
        <dbReference type="ARBA" id="ARBA00022840"/>
    </source>
</evidence>
<name>F4GKZ8_PARC1</name>
<dbReference type="EC" id="5.6.2.4" evidence="8"/>
<reference evidence="13" key="1">
    <citation type="submission" date="2011-04" db="EMBL/GenBank/DDBJ databases">
        <title>The complete genome of Spirochaeta coccoides DSM 17374.</title>
        <authorList>
            <person name="Lucas S."/>
            <person name="Copeland A."/>
            <person name="Lapidus A."/>
            <person name="Bruce D."/>
            <person name="Goodwin L."/>
            <person name="Pitluck S."/>
            <person name="Peters L."/>
            <person name="Kyrpides N."/>
            <person name="Mavromatis K."/>
            <person name="Pagani I."/>
            <person name="Ivanova N."/>
            <person name="Ovchinnikova G."/>
            <person name="Lu M."/>
            <person name="Detter J.C."/>
            <person name="Tapia R."/>
            <person name="Han C."/>
            <person name="Land M."/>
            <person name="Hauser L."/>
            <person name="Markowitz V."/>
            <person name="Cheng J.-F."/>
            <person name="Hugenholtz P."/>
            <person name="Woyke T."/>
            <person name="Wu D."/>
            <person name="Spring S."/>
            <person name="Schroeder M."/>
            <person name="Brambilla E."/>
            <person name="Klenk H.-P."/>
            <person name="Eisen J.A."/>
        </authorList>
    </citation>
    <scope>NUCLEOTIDE SEQUENCE [LARGE SCALE GENOMIC DNA]</scope>
    <source>
        <strain evidence="13">ATCC BAA-1237 / DSM 17374 / SPN1</strain>
    </source>
</reference>
<evidence type="ECO:0000256" key="7">
    <source>
        <dbReference type="ARBA" id="ARBA00034617"/>
    </source>
</evidence>
<dbReference type="InterPro" id="IPR001650">
    <property type="entry name" value="Helicase_C-like"/>
</dbReference>
<dbReference type="InterPro" id="IPR032438">
    <property type="entry name" value="ERCC3_RAD25_C"/>
</dbReference>
<evidence type="ECO:0000256" key="6">
    <source>
        <dbReference type="ARBA" id="ARBA00023235"/>
    </source>
</evidence>
<evidence type="ECO:0000256" key="1">
    <source>
        <dbReference type="ARBA" id="ARBA00006637"/>
    </source>
</evidence>
<evidence type="ECO:0000256" key="8">
    <source>
        <dbReference type="ARBA" id="ARBA00034808"/>
    </source>
</evidence>
<feature type="domain" description="Helicase ATP-binding" evidence="10">
    <location>
        <begin position="202"/>
        <end position="358"/>
    </location>
</feature>
<comment type="catalytic activity">
    <reaction evidence="7">
        <text>Couples ATP hydrolysis with the unwinding of duplex DNA by translocating in the 3'-5' direction.</text>
        <dbReference type="EC" id="5.6.2.4"/>
    </reaction>
</comment>
<keyword evidence="6" id="KW-0413">Isomerase</keyword>
<evidence type="ECO:0000256" key="2">
    <source>
        <dbReference type="ARBA" id="ARBA00022741"/>
    </source>
</evidence>
<accession>F4GKZ8</accession>
<dbReference type="InterPro" id="IPR027417">
    <property type="entry name" value="P-loop_NTPase"/>
</dbReference>
<keyword evidence="5" id="KW-0067">ATP-binding</keyword>
<dbReference type="PRINTS" id="PR00851">
    <property type="entry name" value="XRODRMPGMNTB"/>
</dbReference>
<dbReference type="InterPro" id="IPR050615">
    <property type="entry name" value="ATP-dep_DNA_Helicase"/>
</dbReference>
<feature type="domain" description="Helicase C-terminal" evidence="11">
    <location>
        <begin position="413"/>
        <end position="555"/>
    </location>
</feature>
<keyword evidence="13" id="KW-1185">Reference proteome</keyword>
<evidence type="ECO:0000256" key="9">
    <source>
        <dbReference type="ARBA" id="ARBA00048988"/>
    </source>
</evidence>
<dbReference type="PANTHER" id="PTHR11274:SF0">
    <property type="entry name" value="GENERAL TRANSCRIPTION AND DNA REPAIR FACTOR IIH HELICASE SUBUNIT XPB"/>
    <property type="match status" value="1"/>
</dbReference>
<protein>
    <recommendedName>
        <fullName evidence="8">DNA 3'-5' helicase</fullName>
        <ecNumber evidence="8">5.6.2.4</ecNumber>
    </recommendedName>
</protein>
<dbReference type="Pfam" id="PF04851">
    <property type="entry name" value="ResIII"/>
    <property type="match status" value="1"/>
</dbReference>